<dbReference type="PANTHER" id="PTHR12838">
    <property type="entry name" value="U3 SMALL NUCLEOLAR RNA-ASSOCIATED PROTEIN 11"/>
    <property type="match status" value="1"/>
</dbReference>
<dbReference type="OMA" id="NGHTFYL"/>
<dbReference type="Proteomes" id="UP000187609">
    <property type="component" value="Unassembled WGS sequence"/>
</dbReference>
<feature type="region of interest" description="Disordered" evidence="6">
    <location>
        <begin position="196"/>
        <end position="229"/>
    </location>
</feature>
<dbReference type="KEGG" id="nau:109233111"/>
<dbReference type="GO" id="GO:0006364">
    <property type="term" value="P:rRNA processing"/>
    <property type="evidence" value="ECO:0007669"/>
    <property type="project" value="UniProtKB-UniRule"/>
</dbReference>
<evidence type="ECO:0000256" key="5">
    <source>
        <dbReference type="PIRNR" id="PIRNR015952"/>
    </source>
</evidence>
<reference evidence="7" key="1">
    <citation type="submission" date="2016-11" db="EMBL/GenBank/DDBJ databases">
        <title>The genome of Nicotiana attenuata.</title>
        <authorList>
            <person name="Xu S."/>
            <person name="Brockmoeller T."/>
            <person name="Gaquerel E."/>
            <person name="Navarro A."/>
            <person name="Kuhl H."/>
            <person name="Gase K."/>
            <person name="Ling Z."/>
            <person name="Zhou W."/>
            <person name="Kreitzer C."/>
            <person name="Stanke M."/>
            <person name="Tang H."/>
            <person name="Lyons E."/>
            <person name="Pandey P."/>
            <person name="Pandey S.P."/>
            <person name="Timmermann B."/>
            <person name="Baldwin I.T."/>
        </authorList>
    </citation>
    <scope>NUCLEOTIDE SEQUENCE [LARGE SCALE GENOMIC DNA]</scope>
    <source>
        <strain evidence="7">UT</strain>
    </source>
</reference>
<dbReference type="Gramene" id="OIS97728">
    <property type="protein sequence ID" value="OIS97728"/>
    <property type="gene ID" value="A4A49_11754"/>
</dbReference>
<proteinExistence type="inferred from homology"/>
<keyword evidence="3 5" id="KW-0698">rRNA processing</keyword>
<dbReference type="SMR" id="A0A1J6IRF2"/>
<feature type="region of interest" description="Disordered" evidence="6">
    <location>
        <begin position="1"/>
        <end position="23"/>
    </location>
</feature>
<keyword evidence="4 5" id="KW-0539">Nucleus</keyword>
<dbReference type="STRING" id="49451.A0A1J6IRF2"/>
<dbReference type="EMBL" id="MJEQ01037192">
    <property type="protein sequence ID" value="OIS97728.1"/>
    <property type="molecule type" value="Genomic_DNA"/>
</dbReference>
<dbReference type="PANTHER" id="PTHR12838:SF0">
    <property type="entry name" value="U3 SMALL NUCLEOLAR RNA-ASSOCIATED PROTEIN 11-RELATED"/>
    <property type="match status" value="1"/>
</dbReference>
<evidence type="ECO:0000313" key="8">
    <source>
        <dbReference type="Proteomes" id="UP000187609"/>
    </source>
</evidence>
<comment type="subunit">
    <text evidence="5">Component of the ribosomal small subunit (SSU) processome.</text>
</comment>
<comment type="function">
    <text evidence="5">Involved in nucleolar processing of pre-18S ribosomal RNA.</text>
</comment>
<keyword evidence="8" id="KW-1185">Reference proteome</keyword>
<dbReference type="Pfam" id="PF03998">
    <property type="entry name" value="Utp11"/>
    <property type="match status" value="1"/>
</dbReference>
<organism evidence="7 8">
    <name type="scientific">Nicotiana attenuata</name>
    <name type="common">Coyote tobacco</name>
    <dbReference type="NCBI Taxonomy" id="49451"/>
    <lineage>
        <taxon>Eukaryota</taxon>
        <taxon>Viridiplantae</taxon>
        <taxon>Streptophyta</taxon>
        <taxon>Embryophyta</taxon>
        <taxon>Tracheophyta</taxon>
        <taxon>Spermatophyta</taxon>
        <taxon>Magnoliopsida</taxon>
        <taxon>eudicotyledons</taxon>
        <taxon>Gunneridae</taxon>
        <taxon>Pentapetalae</taxon>
        <taxon>asterids</taxon>
        <taxon>lamiids</taxon>
        <taxon>Solanales</taxon>
        <taxon>Solanaceae</taxon>
        <taxon>Nicotianoideae</taxon>
        <taxon>Nicotianeae</taxon>
        <taxon>Nicotiana</taxon>
    </lineage>
</organism>
<dbReference type="PIRSF" id="PIRSF015952">
    <property type="entry name" value="U3snoRNP11"/>
    <property type="match status" value="1"/>
</dbReference>
<protein>
    <recommendedName>
        <fullName evidence="5">U3 small nucleolar RNA-associated protein 11</fullName>
        <shortName evidence="5">U3 snoRNA-associated protein 11</shortName>
    </recommendedName>
</protein>
<gene>
    <name evidence="7" type="ORF">A4A49_11754</name>
</gene>
<sequence length="229" mass="27051">MSSFKNAIPRRAHKERAQPQARKKFGLLEKHKDYVVRATAFLKKEQTLQKLKEKAAFRNPDEFYFKMVKAKTVGGVHRLESQVNKYTQDELMLMKTQDIGYILQKVQSEKKKIEKLTAMLHCLDDQPSNRRVYYAEDREEAEELASRASEHSNLDASGNLPSSIRRKTAASYRELEARKSRVKDLEKLYMDMAMQKELQKSGRKRKLREDELVNPTTKPIYKWRQERKR</sequence>
<evidence type="ECO:0000256" key="4">
    <source>
        <dbReference type="ARBA" id="ARBA00023242"/>
    </source>
</evidence>
<dbReference type="InterPro" id="IPR007144">
    <property type="entry name" value="SSU_processome_Utp11"/>
</dbReference>
<comment type="subcellular location">
    <subcellularLocation>
        <location evidence="1 5">Nucleus</location>
        <location evidence="1 5">Nucleolus</location>
    </subcellularLocation>
</comment>
<dbReference type="GO" id="GO:0032040">
    <property type="term" value="C:small-subunit processome"/>
    <property type="evidence" value="ECO:0007669"/>
    <property type="project" value="UniProtKB-UniRule"/>
</dbReference>
<evidence type="ECO:0000256" key="6">
    <source>
        <dbReference type="SAM" id="MobiDB-lite"/>
    </source>
</evidence>
<evidence type="ECO:0000256" key="1">
    <source>
        <dbReference type="ARBA" id="ARBA00004604"/>
    </source>
</evidence>
<accession>A0A1J6IRF2</accession>
<evidence type="ECO:0000256" key="2">
    <source>
        <dbReference type="ARBA" id="ARBA00008105"/>
    </source>
</evidence>
<evidence type="ECO:0000313" key="7">
    <source>
        <dbReference type="EMBL" id="OIS97728.1"/>
    </source>
</evidence>
<name>A0A1J6IRF2_NICAT</name>
<comment type="similarity">
    <text evidence="2 5">Belongs to the UTP11 family.</text>
</comment>
<dbReference type="AlphaFoldDB" id="A0A1J6IRF2"/>
<dbReference type="OrthoDB" id="29058at2759"/>
<evidence type="ECO:0000256" key="3">
    <source>
        <dbReference type="ARBA" id="ARBA00022552"/>
    </source>
</evidence>
<comment type="caution">
    <text evidence="7">The sequence shown here is derived from an EMBL/GenBank/DDBJ whole genome shotgun (WGS) entry which is preliminary data.</text>
</comment>